<evidence type="ECO:0000256" key="4">
    <source>
        <dbReference type="SAM" id="MobiDB-lite"/>
    </source>
</evidence>
<feature type="region of interest" description="Disordered" evidence="4">
    <location>
        <begin position="403"/>
        <end position="433"/>
    </location>
</feature>
<name>A0A0C9S903_9CONI</name>
<proteinExistence type="predicted"/>
<dbReference type="SMART" id="SM00320">
    <property type="entry name" value="WD40"/>
    <property type="match status" value="4"/>
</dbReference>
<evidence type="ECO:0000313" key="7">
    <source>
        <dbReference type="EMBL" id="JAG89272.1"/>
    </source>
</evidence>
<dbReference type="EMBL" id="GCHU01002386">
    <property type="protein sequence ID" value="JAG89272.1"/>
    <property type="molecule type" value="Transcribed_RNA"/>
</dbReference>
<evidence type="ECO:0000259" key="6">
    <source>
        <dbReference type="Pfam" id="PF12894"/>
    </source>
</evidence>
<dbReference type="PANTHER" id="PTHR45290:SF1">
    <property type="entry name" value="OS03G0300300 PROTEIN"/>
    <property type="match status" value="1"/>
</dbReference>
<reference evidence="7" key="1">
    <citation type="submission" date="2015-02" db="EMBL/GenBank/DDBJ databases">
        <title>A transcriptome of Wollemia nobilis - a relic of Gondwana.</title>
        <authorList>
            <person name="Chia J.Y."/>
            <person name="Leong Y.S."/>
            <person name="Abdul Karim S."/>
            <person name="Wan Azmi N."/>
            <person name="Hercus R."/>
            <person name="Croft L."/>
        </authorList>
    </citation>
    <scope>NUCLEOTIDE SEQUENCE</scope>
    <source>
        <strain evidence="7">MaeBrown</strain>
        <tissue evidence="7">Leaf</tissue>
    </source>
</reference>
<dbReference type="PROSITE" id="PS50082">
    <property type="entry name" value="WD_REPEATS_2"/>
    <property type="match status" value="1"/>
</dbReference>
<feature type="domain" description="Small-subunit processome Utp12" evidence="5">
    <location>
        <begin position="492"/>
        <end position="594"/>
    </location>
</feature>
<dbReference type="Gene3D" id="2.130.10.10">
    <property type="entry name" value="YVTN repeat-like/Quinoprotein amine dehydrogenase"/>
    <property type="match status" value="1"/>
</dbReference>
<dbReference type="GO" id="GO:0005730">
    <property type="term" value="C:nucleolus"/>
    <property type="evidence" value="ECO:0007669"/>
    <property type="project" value="UniProtKB-SubCell"/>
</dbReference>
<evidence type="ECO:0000256" key="3">
    <source>
        <dbReference type="PROSITE-ProRule" id="PRU00221"/>
    </source>
</evidence>
<organism evidence="7">
    <name type="scientific">Wollemia nobilis</name>
    <dbReference type="NCBI Taxonomy" id="56998"/>
    <lineage>
        <taxon>Eukaryota</taxon>
        <taxon>Viridiplantae</taxon>
        <taxon>Streptophyta</taxon>
        <taxon>Embryophyta</taxon>
        <taxon>Tracheophyta</taxon>
        <taxon>Spermatophyta</taxon>
        <taxon>Pinopsida</taxon>
        <taxon>Pinidae</taxon>
        <taxon>Conifers II</taxon>
        <taxon>Araucariales</taxon>
        <taxon>Araucariaceae</taxon>
        <taxon>Wollemia</taxon>
    </lineage>
</organism>
<dbReference type="Pfam" id="PF04003">
    <property type="entry name" value="Utp12"/>
    <property type="match status" value="1"/>
</dbReference>
<sequence length="671" mass="72645">MAPLNLKDIFTAFSPSADFLAITTGDGRIKVWDTVNGHLQSEFADLAGSNIGTGNDHLSVDYSCMKWSPNIGKKKKKGRKSLLVLGTGAGDVLALDPALGELKWKVNDCHPGGVRAISFATNGRVIYTSGVDGMVCELDSETGNLLEKFRASKKTVSCLAVSSDGRSLATAGAELKLFSLSDKKKLQKFTGHPNAVRDMLFTENGKHIISCAAGERHVAIWKCDGSKGSGAAASVLSIEQPAVALDSKTFGEDGEGVSVLAVSEAGAAYVWQCQNVEELNSTKPTKVTVSLGKEEASISKSTKKSKPCVYAGRLQGIRNDSSGKVLVSYGNLAKPIFERLEVTKEGGDIILSASEDGLLLSTAHGESPGKIRSQHNQVTALGPANAEDAILPIPRVDIPEDEKHKTKYGKKRRATDLEEMENNDGPMDVESNGNVEAIEDDNEPTMEEKLMQLGIMEKEKDDPSKLSQPLVPIPPNADSLVILLRQALRSSDQLLLAQCLGVGDSMVRRNSVYSLSSVDALELFKSLVHRLKSGSRRAPFLLPWIRLVLLRHASTIMSDKDSLIFLNTLYQMIESRISIFRPLLQLSGRLDLISAQISADEEDETVGVQPAFVYEDESDEDQEELVDEVEDMSEDESEDDDQADVVTHDKVDMSGMIAAGSQGESDFDDDL</sequence>
<dbReference type="SUPFAM" id="SSF50998">
    <property type="entry name" value="Quinoprotein alcohol dehydrogenase-like"/>
    <property type="match status" value="1"/>
</dbReference>
<dbReference type="InterPro" id="IPR024977">
    <property type="entry name" value="Apc4-like_WD40_dom"/>
</dbReference>
<dbReference type="PANTHER" id="PTHR45290">
    <property type="entry name" value="OS03G0300300 PROTEIN"/>
    <property type="match status" value="1"/>
</dbReference>
<protein>
    <submittedName>
        <fullName evidence="7">TSA: Wollemia nobilis Ref_Wollemi_Transcript_2405_2411 transcribed RNA sequence</fullName>
    </submittedName>
</protein>
<keyword evidence="3" id="KW-0853">WD repeat</keyword>
<comment type="subcellular location">
    <subcellularLocation>
        <location evidence="1">Nucleus</location>
        <location evidence="1">Nucleolus</location>
    </subcellularLocation>
</comment>
<keyword evidence="2" id="KW-0539">Nucleus</keyword>
<feature type="compositionally biased region" description="Acidic residues" evidence="4">
    <location>
        <begin position="616"/>
        <end position="643"/>
    </location>
</feature>
<evidence type="ECO:0000256" key="2">
    <source>
        <dbReference type="ARBA" id="ARBA00023242"/>
    </source>
</evidence>
<feature type="region of interest" description="Disordered" evidence="4">
    <location>
        <begin position="616"/>
        <end position="671"/>
    </location>
</feature>
<evidence type="ECO:0000256" key="1">
    <source>
        <dbReference type="ARBA" id="ARBA00004604"/>
    </source>
</evidence>
<dbReference type="Pfam" id="PF00400">
    <property type="entry name" value="WD40"/>
    <property type="match status" value="2"/>
</dbReference>
<dbReference type="InterPro" id="IPR007148">
    <property type="entry name" value="SSU_processome_Utp12"/>
</dbReference>
<feature type="domain" description="Anaphase-promoting complex subunit 4-like WD40" evidence="6">
    <location>
        <begin position="100"/>
        <end position="160"/>
    </location>
</feature>
<dbReference type="InterPro" id="IPR015943">
    <property type="entry name" value="WD40/YVTN_repeat-like_dom_sf"/>
</dbReference>
<dbReference type="Pfam" id="PF12894">
    <property type="entry name" value="ANAPC4_WD40"/>
    <property type="match status" value="1"/>
</dbReference>
<dbReference type="InterPro" id="IPR011047">
    <property type="entry name" value="Quinoprotein_ADH-like_sf"/>
</dbReference>
<accession>A0A0C9S903</accession>
<evidence type="ECO:0000259" key="5">
    <source>
        <dbReference type="Pfam" id="PF04003"/>
    </source>
</evidence>
<feature type="repeat" description="WD" evidence="3">
    <location>
        <begin position="12"/>
        <end position="42"/>
    </location>
</feature>
<dbReference type="AlphaFoldDB" id="A0A0C9S903"/>
<dbReference type="InterPro" id="IPR001680">
    <property type="entry name" value="WD40_rpt"/>
</dbReference>